<dbReference type="EMBL" id="LYPA01000060">
    <property type="protein sequence ID" value="OBR65187.1"/>
    <property type="molecule type" value="Genomic_DNA"/>
</dbReference>
<proteinExistence type="predicted"/>
<dbReference type="RefSeq" id="WP_068683555.1">
    <property type="nucleotide sequence ID" value="NZ_LYPA01000060.1"/>
</dbReference>
<evidence type="ECO:0000256" key="1">
    <source>
        <dbReference type="SAM" id="SignalP"/>
    </source>
</evidence>
<evidence type="ECO:0000313" key="2">
    <source>
        <dbReference type="EMBL" id="OBR65187.1"/>
    </source>
</evidence>
<reference evidence="2 3" key="1">
    <citation type="submission" date="2016-05" db="EMBL/GenBank/DDBJ databases">
        <title>Paenibacillus oryzae. sp. nov., isolated from the rice root.</title>
        <authorList>
            <person name="Zhang J."/>
            <person name="Zhang X."/>
        </authorList>
    </citation>
    <scope>NUCLEOTIDE SEQUENCE [LARGE SCALE GENOMIC DNA]</scope>
    <source>
        <strain evidence="2 3">1DrF-4</strain>
    </source>
</reference>
<gene>
    <name evidence="2" type="ORF">A7K91_00465</name>
</gene>
<organism evidence="2 3">
    <name type="scientific">Paenibacillus oryzae</name>
    <dbReference type="NCBI Taxonomy" id="1844972"/>
    <lineage>
        <taxon>Bacteria</taxon>
        <taxon>Bacillati</taxon>
        <taxon>Bacillota</taxon>
        <taxon>Bacilli</taxon>
        <taxon>Bacillales</taxon>
        <taxon>Paenibacillaceae</taxon>
        <taxon>Paenibacillus</taxon>
    </lineage>
</organism>
<keyword evidence="1" id="KW-0732">Signal</keyword>
<keyword evidence="3" id="KW-1185">Reference proteome</keyword>
<dbReference type="STRING" id="1844972.A7K91_00465"/>
<comment type="caution">
    <text evidence="2">The sequence shown here is derived from an EMBL/GenBank/DDBJ whole genome shotgun (WGS) entry which is preliminary data.</text>
</comment>
<accession>A0A1A5YHW9</accession>
<feature type="signal peptide" evidence="1">
    <location>
        <begin position="1"/>
        <end position="21"/>
    </location>
</feature>
<dbReference type="PROSITE" id="PS51257">
    <property type="entry name" value="PROKAR_LIPOPROTEIN"/>
    <property type="match status" value="1"/>
</dbReference>
<sequence>MKKVILFTLLLSLLFIVTACSKETAPDEKMFEVGSDDLTNIQASQPFQINGYVKNKSNHKWDISHGADIFTYEIYDSEGNLVKQDYDMLFTNSIGYVSELKPKAEFRNNYEEQRNKEYYEFQIEKPGTYKVKTIATYRIENGDEKVEFVLSSSELNEFVVK</sequence>
<dbReference type="OrthoDB" id="2610729at2"/>
<name>A0A1A5YHW9_9BACL</name>
<dbReference type="AlphaFoldDB" id="A0A1A5YHW9"/>
<feature type="chain" id="PRO_5008340396" description="Lipoprotein" evidence="1">
    <location>
        <begin position="22"/>
        <end position="161"/>
    </location>
</feature>
<dbReference type="Proteomes" id="UP000092024">
    <property type="component" value="Unassembled WGS sequence"/>
</dbReference>
<evidence type="ECO:0000313" key="3">
    <source>
        <dbReference type="Proteomes" id="UP000092024"/>
    </source>
</evidence>
<protein>
    <recommendedName>
        <fullName evidence="4">Lipoprotein</fullName>
    </recommendedName>
</protein>
<evidence type="ECO:0008006" key="4">
    <source>
        <dbReference type="Google" id="ProtNLM"/>
    </source>
</evidence>